<name>A0A098S5Z5_9BACT</name>
<dbReference type="Pfam" id="PF03781">
    <property type="entry name" value="FGE-sulfatase"/>
    <property type="match status" value="1"/>
</dbReference>
<dbReference type="OrthoDB" id="9768004at2"/>
<reference evidence="2 3" key="1">
    <citation type="journal article" date="2014" name="Int. J. Syst. Evol. Microbiol.">
        <title>Phaeodactylibacter xiamenensis gen. nov., sp. nov., a member of the family Saprospiraceae isolated from the marine alga Phaeodactylum tricornutum.</title>
        <authorList>
            <person name="Chen Z.Jr."/>
            <person name="Lei X."/>
            <person name="Lai Q."/>
            <person name="Li Y."/>
            <person name="Zhang B."/>
            <person name="Zhang J."/>
            <person name="Zhang H."/>
            <person name="Yang L."/>
            <person name="Zheng W."/>
            <person name="Tian Y."/>
            <person name="Yu Z."/>
            <person name="Xu H.Jr."/>
            <person name="Zheng T."/>
        </authorList>
    </citation>
    <scope>NUCLEOTIDE SEQUENCE [LARGE SCALE GENOMIC DNA]</scope>
    <source>
        <strain evidence="2 3">KD52</strain>
    </source>
</reference>
<dbReference type="EMBL" id="JPOS01000035">
    <property type="protein sequence ID" value="KGE87535.1"/>
    <property type="molecule type" value="Genomic_DNA"/>
</dbReference>
<accession>A0A098S5Z5</accession>
<dbReference type="GO" id="GO:0120147">
    <property type="term" value="F:formylglycine-generating oxidase activity"/>
    <property type="evidence" value="ECO:0007669"/>
    <property type="project" value="TreeGrafter"/>
</dbReference>
<dbReference type="STRING" id="1524460.IX84_15120"/>
<dbReference type="PANTHER" id="PTHR23150:SF19">
    <property type="entry name" value="FORMYLGLYCINE-GENERATING ENZYME"/>
    <property type="match status" value="1"/>
</dbReference>
<gene>
    <name evidence="2" type="ORF">IX84_15120</name>
</gene>
<dbReference type="InterPro" id="IPR051043">
    <property type="entry name" value="Sulfatase_Mod_Factor_Kinase"/>
</dbReference>
<proteinExistence type="predicted"/>
<dbReference type="SUPFAM" id="SSF56436">
    <property type="entry name" value="C-type lectin-like"/>
    <property type="match status" value="1"/>
</dbReference>
<dbReference type="Proteomes" id="UP000029736">
    <property type="component" value="Unassembled WGS sequence"/>
</dbReference>
<evidence type="ECO:0000313" key="2">
    <source>
        <dbReference type="EMBL" id="KGE87535.1"/>
    </source>
</evidence>
<keyword evidence="3" id="KW-1185">Reference proteome</keyword>
<sequence length="287" mass="31798">MISTPTQDKNGYSVLLPGNVKLEMVKVKGGTFMMGNEEFDSAKPVHEVSLSDFHIGKYPVTVRQYLAFVKETDSHHPEWMDEGSVYNIKTGNENHYKKLGKALMHPDHPIVGVSWKDAVAFCEWMNNQCEGKKFRPPSEAEWEYAARGGRHILMDAGRGGKNNQGLQYAGSNKLKEVGWYSKNSNGQTQRVGLKQPNELGLYDMSGNVWEWCADYWHENYEGAPAGGSVWMTGGDKDSRVVRGGSWSSMISIAARRAASGTMRVSETSMLVFVLPGTTRRSGSGGGY</sequence>
<dbReference type="RefSeq" id="WP_052516016.1">
    <property type="nucleotide sequence ID" value="NZ_JBKAGJ010000034.1"/>
</dbReference>
<protein>
    <recommendedName>
        <fullName evidence="1">Sulfatase-modifying factor enzyme-like domain-containing protein</fullName>
    </recommendedName>
</protein>
<dbReference type="InterPro" id="IPR042095">
    <property type="entry name" value="SUMF_sf"/>
</dbReference>
<evidence type="ECO:0000259" key="1">
    <source>
        <dbReference type="Pfam" id="PF03781"/>
    </source>
</evidence>
<comment type="caution">
    <text evidence="2">The sequence shown here is derived from an EMBL/GenBank/DDBJ whole genome shotgun (WGS) entry which is preliminary data.</text>
</comment>
<organism evidence="2 3">
    <name type="scientific">Phaeodactylibacter xiamenensis</name>
    <dbReference type="NCBI Taxonomy" id="1524460"/>
    <lineage>
        <taxon>Bacteria</taxon>
        <taxon>Pseudomonadati</taxon>
        <taxon>Bacteroidota</taxon>
        <taxon>Saprospiria</taxon>
        <taxon>Saprospirales</taxon>
        <taxon>Haliscomenobacteraceae</taxon>
        <taxon>Phaeodactylibacter</taxon>
    </lineage>
</organism>
<dbReference type="AlphaFoldDB" id="A0A098S5Z5"/>
<evidence type="ECO:0000313" key="3">
    <source>
        <dbReference type="Proteomes" id="UP000029736"/>
    </source>
</evidence>
<feature type="domain" description="Sulfatase-modifying factor enzyme-like" evidence="1">
    <location>
        <begin position="23"/>
        <end position="261"/>
    </location>
</feature>
<dbReference type="InterPro" id="IPR016187">
    <property type="entry name" value="CTDL_fold"/>
</dbReference>
<dbReference type="PANTHER" id="PTHR23150">
    <property type="entry name" value="SULFATASE MODIFYING FACTOR 1, 2"/>
    <property type="match status" value="1"/>
</dbReference>
<dbReference type="Gene3D" id="3.90.1580.10">
    <property type="entry name" value="paralog of FGE (formylglycine-generating enzyme)"/>
    <property type="match status" value="1"/>
</dbReference>
<dbReference type="InterPro" id="IPR005532">
    <property type="entry name" value="SUMF_dom"/>
</dbReference>